<protein>
    <submittedName>
        <fullName evidence="2">SMI1/KNR4 family protein</fullName>
    </submittedName>
</protein>
<keyword evidence="3" id="KW-1185">Reference proteome</keyword>
<evidence type="ECO:0000313" key="3">
    <source>
        <dbReference type="Proteomes" id="UP000284779"/>
    </source>
</evidence>
<dbReference type="Gene3D" id="3.40.1580.10">
    <property type="entry name" value="SMI1/KNR4-like"/>
    <property type="match status" value="1"/>
</dbReference>
<dbReference type="Proteomes" id="UP000284779">
    <property type="component" value="Unassembled WGS sequence"/>
</dbReference>
<feature type="domain" description="Knr4/Smi1-like" evidence="1">
    <location>
        <begin position="12"/>
        <end position="152"/>
    </location>
</feature>
<dbReference type="SUPFAM" id="SSF160631">
    <property type="entry name" value="SMI1/KNR4-like"/>
    <property type="match status" value="1"/>
</dbReference>
<dbReference type="InterPro" id="IPR018958">
    <property type="entry name" value="Knr4/Smi1-like_dom"/>
</dbReference>
<organism evidence="2 3">
    <name type="scientific">Eubacterium ventriosum</name>
    <dbReference type="NCBI Taxonomy" id="39496"/>
    <lineage>
        <taxon>Bacteria</taxon>
        <taxon>Bacillati</taxon>
        <taxon>Bacillota</taxon>
        <taxon>Clostridia</taxon>
        <taxon>Eubacteriales</taxon>
        <taxon>Eubacteriaceae</taxon>
        <taxon>Eubacterium</taxon>
    </lineage>
</organism>
<gene>
    <name evidence="2" type="ORF">DW944_05890</name>
</gene>
<dbReference type="SMART" id="SM00860">
    <property type="entry name" value="SMI1_KNR4"/>
    <property type="match status" value="1"/>
</dbReference>
<dbReference type="InterPro" id="IPR037883">
    <property type="entry name" value="Knr4/Smi1-like_sf"/>
</dbReference>
<dbReference type="AlphaFoldDB" id="A0A413R8M5"/>
<dbReference type="Pfam" id="PF09346">
    <property type="entry name" value="SMI1_KNR4"/>
    <property type="match status" value="1"/>
</dbReference>
<sequence>MKEIYLDESEEKLTVDEIQSFEKKIGKIFPNDFKKFLLKSNGGYPREELFTHPFIEINPNTNIEFVQETDVEKFFSLNEMEFEYGDIVDEDYISEEYVPFARTSFGNLLLIRLDESEFNGNIYFSNHDLFNSKKNKFTISKVCNSFNEFIDSLYSIGD</sequence>
<accession>A0A413R8M5</accession>
<dbReference type="RefSeq" id="WP_005360995.1">
    <property type="nucleotide sequence ID" value="NZ_CP102282.1"/>
</dbReference>
<evidence type="ECO:0000313" key="2">
    <source>
        <dbReference type="EMBL" id="RHA18602.1"/>
    </source>
</evidence>
<comment type="caution">
    <text evidence="2">The sequence shown here is derived from an EMBL/GenBank/DDBJ whole genome shotgun (WGS) entry which is preliminary data.</text>
</comment>
<dbReference type="EMBL" id="QSFD01000005">
    <property type="protein sequence ID" value="RHA18602.1"/>
    <property type="molecule type" value="Genomic_DNA"/>
</dbReference>
<reference evidence="2 3" key="1">
    <citation type="submission" date="2018-08" db="EMBL/GenBank/DDBJ databases">
        <title>A genome reference for cultivated species of the human gut microbiota.</title>
        <authorList>
            <person name="Zou Y."/>
            <person name="Xue W."/>
            <person name="Luo G."/>
        </authorList>
    </citation>
    <scope>NUCLEOTIDE SEQUENCE [LARGE SCALE GENOMIC DNA]</scope>
    <source>
        <strain evidence="2 3">AM44-11BH</strain>
    </source>
</reference>
<proteinExistence type="predicted"/>
<name>A0A413R8M5_9FIRM</name>
<evidence type="ECO:0000259" key="1">
    <source>
        <dbReference type="SMART" id="SM00860"/>
    </source>
</evidence>